<feature type="transmembrane region" description="Helical" evidence="13">
    <location>
        <begin position="91"/>
        <end position="116"/>
    </location>
</feature>
<feature type="transmembrane region" description="Helical" evidence="13">
    <location>
        <begin position="128"/>
        <end position="151"/>
    </location>
</feature>
<reference evidence="14 15" key="1">
    <citation type="journal article" date="2023" name="Antonie Van Leeuwenhoek">
        <title>Mesoterricola silvestris gen. nov., sp. nov., Mesoterricola sediminis sp. nov., Geothrix oryzae sp. nov., Geothrix edaphica sp. nov., Geothrix rubra sp. nov., and Geothrix limicola sp. nov., six novel members of Acidobacteriota isolated from soils.</title>
        <authorList>
            <person name="Itoh H."/>
            <person name="Sugisawa Y."/>
            <person name="Mise K."/>
            <person name="Xu Z."/>
            <person name="Kuniyasu M."/>
            <person name="Ushijima N."/>
            <person name="Kawano K."/>
            <person name="Kobayashi E."/>
            <person name="Shiratori Y."/>
            <person name="Masuda Y."/>
            <person name="Senoo K."/>
        </authorList>
    </citation>
    <scope>NUCLEOTIDE SEQUENCE [LARGE SCALE GENOMIC DNA]</scope>
    <source>
        <strain evidence="14 15">Red803</strain>
    </source>
</reference>
<keyword evidence="6 13" id="KW-0349">Heme</keyword>
<evidence type="ECO:0000256" key="7">
    <source>
        <dbReference type="ARBA" id="ARBA00022692"/>
    </source>
</evidence>
<keyword evidence="8 13" id="KW-0479">Metal-binding</keyword>
<feature type="transmembrane region" description="Helical" evidence="13">
    <location>
        <begin position="52"/>
        <end position="71"/>
    </location>
</feature>
<proteinExistence type="inferred from homology"/>
<dbReference type="InterPro" id="IPR002585">
    <property type="entry name" value="Cyt-d_ubiquinol_oxidase_su_1"/>
</dbReference>
<feature type="transmembrane region" description="Helical" evidence="13">
    <location>
        <begin position="320"/>
        <end position="346"/>
    </location>
</feature>
<keyword evidence="4 13" id="KW-1003">Cell membrane</keyword>
<dbReference type="RefSeq" id="WP_285724964.1">
    <property type="nucleotide sequence ID" value="NZ_BSDD01000003.1"/>
</dbReference>
<dbReference type="PANTHER" id="PTHR30365:SF0">
    <property type="entry name" value="CYTOCHROME BD-I UBIQUINOL OXIDASE SUBUNIT 1"/>
    <property type="match status" value="1"/>
</dbReference>
<evidence type="ECO:0000256" key="10">
    <source>
        <dbReference type="ARBA" id="ARBA00022989"/>
    </source>
</evidence>
<dbReference type="EMBL" id="BSDD01000003">
    <property type="protein sequence ID" value="GLH70328.1"/>
    <property type="molecule type" value="Genomic_DNA"/>
</dbReference>
<feature type="transmembrane region" description="Helical" evidence="13">
    <location>
        <begin position="183"/>
        <end position="205"/>
    </location>
</feature>
<evidence type="ECO:0000313" key="14">
    <source>
        <dbReference type="EMBL" id="GLH70328.1"/>
    </source>
</evidence>
<organism evidence="14 15">
    <name type="scientific">Geothrix rubra</name>
    <dbReference type="NCBI Taxonomy" id="2927977"/>
    <lineage>
        <taxon>Bacteria</taxon>
        <taxon>Pseudomonadati</taxon>
        <taxon>Acidobacteriota</taxon>
        <taxon>Holophagae</taxon>
        <taxon>Holophagales</taxon>
        <taxon>Holophagaceae</taxon>
        <taxon>Geothrix</taxon>
    </lineage>
</organism>
<evidence type="ECO:0000256" key="11">
    <source>
        <dbReference type="ARBA" id="ARBA00023004"/>
    </source>
</evidence>
<sequence length="444" mass="48762">MGDPLFWHRLQFGFTATFHYLFPQLTMGLAFIIVVLKALGLKTGEARYNDAARFWIRIFGINFAIGVVTGIPMEFQFGTNWAQFSRFSGGIIGQTLGMEGMFAFFLESSFLGLLVWGEKKLSPKGHFGAALALWIGSWLSGYFIIATNAFMQHPVGYALGPDGTLQLTSFWTFLLNPWALVQYAHNMVATVVTGSFVVAAVGAFWSLKGIHETQARLNLKVGTLLGLVFSVLVAFPTGDLQGKMVAKHQPVTLAAMEGRFDSGTHAPLTLIGQPNVAQRRIENPIRLPAVLSFIAYGSFSSNVQGLEAFPQDQWPQNIEFLYYAFHIMAGLGTLMILVMGLAALLLWRKKLESSKAMLWTLMLAFPFPYIATTAGWVVTEFGRQPWLLYGLLRTPQGGSPTVNAGQTAFTTLGFAGIFVVLGILFLFLVGRELAHGPESHAEKA</sequence>
<evidence type="ECO:0000256" key="8">
    <source>
        <dbReference type="ARBA" id="ARBA00022723"/>
    </source>
</evidence>
<dbReference type="Pfam" id="PF01654">
    <property type="entry name" value="Cyt_bd_oxida_I"/>
    <property type="match status" value="1"/>
</dbReference>
<evidence type="ECO:0000256" key="9">
    <source>
        <dbReference type="ARBA" id="ARBA00022982"/>
    </source>
</evidence>
<dbReference type="Proteomes" id="UP001165089">
    <property type="component" value="Unassembled WGS sequence"/>
</dbReference>
<dbReference type="PANTHER" id="PTHR30365">
    <property type="entry name" value="CYTOCHROME D UBIQUINOL OXIDASE"/>
    <property type="match status" value="1"/>
</dbReference>
<evidence type="ECO:0000256" key="12">
    <source>
        <dbReference type="ARBA" id="ARBA00023136"/>
    </source>
</evidence>
<feature type="transmembrane region" description="Helical" evidence="13">
    <location>
        <begin position="358"/>
        <end position="378"/>
    </location>
</feature>
<evidence type="ECO:0000256" key="2">
    <source>
        <dbReference type="ARBA" id="ARBA00009819"/>
    </source>
</evidence>
<evidence type="ECO:0000256" key="5">
    <source>
        <dbReference type="ARBA" id="ARBA00022519"/>
    </source>
</evidence>
<keyword evidence="9 13" id="KW-0249">Electron transport</keyword>
<name>A0ABQ5Q6L5_9BACT</name>
<keyword evidence="10 13" id="KW-1133">Transmembrane helix</keyword>
<feature type="transmembrane region" description="Helical" evidence="13">
    <location>
        <begin position="408"/>
        <end position="429"/>
    </location>
</feature>
<feature type="transmembrane region" description="Helical" evidence="13">
    <location>
        <begin position="217"/>
        <end position="235"/>
    </location>
</feature>
<gene>
    <name evidence="14" type="primary">cydA_1</name>
    <name evidence="14" type="ORF">GETHPA_18610</name>
</gene>
<feature type="transmembrane region" description="Helical" evidence="13">
    <location>
        <begin position="20"/>
        <end position="40"/>
    </location>
</feature>
<comment type="subcellular location">
    <subcellularLocation>
        <location evidence="1">Cell inner membrane</location>
        <topology evidence="1">Multi-pass membrane protein</topology>
    </subcellularLocation>
</comment>
<evidence type="ECO:0000256" key="3">
    <source>
        <dbReference type="ARBA" id="ARBA00022448"/>
    </source>
</evidence>
<keyword evidence="15" id="KW-1185">Reference proteome</keyword>
<evidence type="ECO:0000256" key="6">
    <source>
        <dbReference type="ARBA" id="ARBA00022617"/>
    </source>
</evidence>
<accession>A0ABQ5Q6L5</accession>
<comment type="similarity">
    <text evidence="2 13">Belongs to the cytochrome ubiquinol oxidase subunit 1 family.</text>
</comment>
<keyword evidence="3 13" id="KW-0813">Transport</keyword>
<keyword evidence="12 13" id="KW-0472">Membrane</keyword>
<evidence type="ECO:0000313" key="15">
    <source>
        <dbReference type="Proteomes" id="UP001165089"/>
    </source>
</evidence>
<keyword evidence="5" id="KW-0997">Cell inner membrane</keyword>
<keyword evidence="7 13" id="KW-0812">Transmembrane</keyword>
<dbReference type="PIRSF" id="PIRSF006446">
    <property type="entry name" value="Cyt_quinol_oxidase_1"/>
    <property type="match status" value="1"/>
</dbReference>
<keyword evidence="11 13" id="KW-0408">Iron</keyword>
<comment type="caution">
    <text evidence="14">The sequence shown here is derived from an EMBL/GenBank/DDBJ whole genome shotgun (WGS) entry which is preliminary data.</text>
</comment>
<protein>
    <submittedName>
        <fullName evidence="14">Cytochrome ubiquinol oxidase subunit I</fullName>
    </submittedName>
</protein>
<evidence type="ECO:0000256" key="13">
    <source>
        <dbReference type="PIRNR" id="PIRNR006446"/>
    </source>
</evidence>
<evidence type="ECO:0000256" key="1">
    <source>
        <dbReference type="ARBA" id="ARBA00004429"/>
    </source>
</evidence>
<evidence type="ECO:0000256" key="4">
    <source>
        <dbReference type="ARBA" id="ARBA00022475"/>
    </source>
</evidence>